<accession>A0A6A6BB36</accession>
<proteinExistence type="predicted"/>
<gene>
    <name evidence="1" type="ORF">K452DRAFT_359533</name>
</gene>
<dbReference type="EMBL" id="ML995489">
    <property type="protein sequence ID" value="KAF2140455.1"/>
    <property type="molecule type" value="Genomic_DNA"/>
</dbReference>
<reference evidence="1" key="1">
    <citation type="journal article" date="2020" name="Stud. Mycol.">
        <title>101 Dothideomycetes genomes: a test case for predicting lifestyles and emergence of pathogens.</title>
        <authorList>
            <person name="Haridas S."/>
            <person name="Albert R."/>
            <person name="Binder M."/>
            <person name="Bloem J."/>
            <person name="Labutti K."/>
            <person name="Salamov A."/>
            <person name="Andreopoulos B."/>
            <person name="Baker S."/>
            <person name="Barry K."/>
            <person name="Bills G."/>
            <person name="Bluhm B."/>
            <person name="Cannon C."/>
            <person name="Castanera R."/>
            <person name="Culley D."/>
            <person name="Daum C."/>
            <person name="Ezra D."/>
            <person name="Gonzalez J."/>
            <person name="Henrissat B."/>
            <person name="Kuo A."/>
            <person name="Liang C."/>
            <person name="Lipzen A."/>
            <person name="Lutzoni F."/>
            <person name="Magnuson J."/>
            <person name="Mondo S."/>
            <person name="Nolan M."/>
            <person name="Ohm R."/>
            <person name="Pangilinan J."/>
            <person name="Park H.-J."/>
            <person name="Ramirez L."/>
            <person name="Alfaro M."/>
            <person name="Sun H."/>
            <person name="Tritt A."/>
            <person name="Yoshinaga Y."/>
            <person name="Zwiers L.-H."/>
            <person name="Turgeon B."/>
            <person name="Goodwin S."/>
            <person name="Spatafora J."/>
            <person name="Crous P."/>
            <person name="Grigoriev I."/>
        </authorList>
    </citation>
    <scope>NUCLEOTIDE SEQUENCE</scope>
    <source>
        <strain evidence="1">CBS 121167</strain>
    </source>
</reference>
<organism evidence="1 2">
    <name type="scientific">Aplosporella prunicola CBS 121167</name>
    <dbReference type="NCBI Taxonomy" id="1176127"/>
    <lineage>
        <taxon>Eukaryota</taxon>
        <taxon>Fungi</taxon>
        <taxon>Dikarya</taxon>
        <taxon>Ascomycota</taxon>
        <taxon>Pezizomycotina</taxon>
        <taxon>Dothideomycetes</taxon>
        <taxon>Dothideomycetes incertae sedis</taxon>
        <taxon>Botryosphaeriales</taxon>
        <taxon>Aplosporellaceae</taxon>
        <taxon>Aplosporella</taxon>
    </lineage>
</organism>
<protein>
    <submittedName>
        <fullName evidence="1">Uncharacterized protein</fullName>
    </submittedName>
</protein>
<name>A0A6A6BB36_9PEZI</name>
<sequence length="276" mass="31971">MFFIETRAVYSVVATERSFVRGVSRLEKRLFARMLTNKTLKRKLPAEIAEIVEDDLFDHYWAPTAKSWERVDDLWRRKHPALYWERFMTENAMRAWGTLADSLGLVLAARGGPYDNLLTDNNWRVGYFTDPFFVHISRFGHFTHGDIGLHFWSLQADRFKEIRDNERQRGISSTYDYNITRLRSGICSTALDEKSGTVNAYFVAQNGAEHKTNDRVERFMELEGVEEAMKSWDGEAMEKCIKILGLDMVGTKRGGDELKPRLRVVQSFASDSSSFR</sequence>
<dbReference type="OrthoDB" id="3937619at2759"/>
<dbReference type="Proteomes" id="UP000799438">
    <property type="component" value="Unassembled WGS sequence"/>
</dbReference>
<dbReference type="AlphaFoldDB" id="A0A6A6BB36"/>
<evidence type="ECO:0000313" key="1">
    <source>
        <dbReference type="EMBL" id="KAF2140455.1"/>
    </source>
</evidence>
<evidence type="ECO:0000313" key="2">
    <source>
        <dbReference type="Proteomes" id="UP000799438"/>
    </source>
</evidence>
<keyword evidence="2" id="KW-1185">Reference proteome</keyword>
<dbReference type="RefSeq" id="XP_033396168.1">
    <property type="nucleotide sequence ID" value="XM_033546278.1"/>
</dbReference>
<dbReference type="GeneID" id="54303784"/>